<dbReference type="GO" id="GO:0005829">
    <property type="term" value="C:cytosol"/>
    <property type="evidence" value="ECO:0007669"/>
    <property type="project" value="TreeGrafter"/>
</dbReference>
<dbReference type="SUPFAM" id="SSF54637">
    <property type="entry name" value="Thioesterase/thiol ester dehydrase-isomerase"/>
    <property type="match status" value="1"/>
</dbReference>
<keyword evidence="4" id="KW-1185">Reference proteome</keyword>
<reference evidence="3 4" key="1">
    <citation type="submission" date="2013-07" db="EMBL/GenBank/DDBJ databases">
        <title>Completed genome of Sphingomonas sanxanigenens NX02.</title>
        <authorList>
            <person name="Ma T."/>
            <person name="Huang H."/>
            <person name="Wu M."/>
            <person name="Li X."/>
            <person name="Li G."/>
        </authorList>
    </citation>
    <scope>NUCLEOTIDE SEQUENCE [LARGE SCALE GENOMIC DNA]</scope>
    <source>
        <strain evidence="3 4">NX02</strain>
    </source>
</reference>
<dbReference type="eggNOG" id="COG2050">
    <property type="taxonomic scope" value="Bacteria"/>
</dbReference>
<dbReference type="Pfam" id="PF03061">
    <property type="entry name" value="4HBT"/>
    <property type="match status" value="1"/>
</dbReference>
<dbReference type="PANTHER" id="PTHR43240:SF7">
    <property type="entry name" value="BLR7284 PROTEIN"/>
    <property type="match status" value="1"/>
</dbReference>
<dbReference type="Proteomes" id="UP000018851">
    <property type="component" value="Chromosome"/>
</dbReference>
<evidence type="ECO:0000259" key="2">
    <source>
        <dbReference type="Pfam" id="PF03061"/>
    </source>
</evidence>
<accession>W0AK36</accession>
<protein>
    <recommendedName>
        <fullName evidence="2">Thioesterase domain-containing protein</fullName>
    </recommendedName>
</protein>
<feature type="domain" description="Thioesterase" evidence="2">
    <location>
        <begin position="64"/>
        <end position="138"/>
    </location>
</feature>
<keyword evidence="1" id="KW-0378">Hydrolase</keyword>
<dbReference type="EMBL" id="CP006644">
    <property type="protein sequence ID" value="AHE56663.1"/>
    <property type="molecule type" value="Genomic_DNA"/>
</dbReference>
<dbReference type="STRING" id="1123269.NX02_25280"/>
<dbReference type="GO" id="GO:0061522">
    <property type="term" value="F:1,4-dihydroxy-2-naphthoyl-CoA thioesterase activity"/>
    <property type="evidence" value="ECO:0007669"/>
    <property type="project" value="TreeGrafter"/>
</dbReference>
<organism evidence="3 4">
    <name type="scientific">Sphingomonas sanxanigenens DSM 19645 = NX02</name>
    <dbReference type="NCBI Taxonomy" id="1123269"/>
    <lineage>
        <taxon>Bacteria</taxon>
        <taxon>Pseudomonadati</taxon>
        <taxon>Pseudomonadota</taxon>
        <taxon>Alphaproteobacteria</taxon>
        <taxon>Sphingomonadales</taxon>
        <taxon>Sphingomonadaceae</taxon>
        <taxon>Sphingomonas</taxon>
    </lineage>
</organism>
<dbReference type="OrthoDB" id="9813158at2"/>
<evidence type="ECO:0000313" key="3">
    <source>
        <dbReference type="EMBL" id="AHE56663.1"/>
    </source>
</evidence>
<evidence type="ECO:0000256" key="1">
    <source>
        <dbReference type="ARBA" id="ARBA00022801"/>
    </source>
</evidence>
<dbReference type="NCBIfam" id="TIGR00369">
    <property type="entry name" value="unchar_dom_1"/>
    <property type="match status" value="1"/>
</dbReference>
<proteinExistence type="predicted"/>
<dbReference type="Gene3D" id="3.10.129.10">
    <property type="entry name" value="Hotdog Thioesterase"/>
    <property type="match status" value="1"/>
</dbReference>
<dbReference type="InterPro" id="IPR006683">
    <property type="entry name" value="Thioestr_dom"/>
</dbReference>
<dbReference type="RefSeq" id="WP_025294765.1">
    <property type="nucleotide sequence ID" value="NZ_CP006644.1"/>
</dbReference>
<dbReference type="PANTHER" id="PTHR43240">
    <property type="entry name" value="1,4-DIHYDROXY-2-NAPHTHOYL-COA THIOESTERASE 1"/>
    <property type="match status" value="1"/>
</dbReference>
<evidence type="ECO:0000313" key="4">
    <source>
        <dbReference type="Proteomes" id="UP000018851"/>
    </source>
</evidence>
<sequence>MTEPTEAAAGGALPSAFDPAAFMRMTRRYGHGAAVGIRYDAHGADWVQLAFDWKPDLVGEPATGVIASGPILTLMDTATSMAIWAKLDRFIPQATLDLRVDYLRPATPHRTVIGRGQCYRVTRSIAFVRGQAHDGDPADPIAHVVGTFMFLEDRG</sequence>
<dbReference type="KEGG" id="ssan:NX02_25280"/>
<dbReference type="InterPro" id="IPR029069">
    <property type="entry name" value="HotDog_dom_sf"/>
</dbReference>
<name>W0AK36_9SPHN</name>
<dbReference type="CDD" id="cd03443">
    <property type="entry name" value="PaaI_thioesterase"/>
    <property type="match status" value="1"/>
</dbReference>
<dbReference type="AlphaFoldDB" id="W0AK36"/>
<dbReference type="InterPro" id="IPR003736">
    <property type="entry name" value="PAAI_dom"/>
</dbReference>
<dbReference type="HOGENOM" id="CLU_089876_7_0_5"/>
<dbReference type="PATRIC" id="fig|1123269.5.peg.4957"/>
<gene>
    <name evidence="3" type="ORF">NX02_25280</name>
</gene>